<evidence type="ECO:0000313" key="7">
    <source>
        <dbReference type="EMBL" id="SCX58859.1"/>
    </source>
</evidence>
<comment type="similarity">
    <text evidence="2 6">Belongs to the 4-toluene sulfonate uptake permease (TSUP) (TC 2.A.102) family.</text>
</comment>
<feature type="transmembrane region" description="Helical" evidence="6">
    <location>
        <begin position="12"/>
        <end position="34"/>
    </location>
</feature>
<dbReference type="GO" id="GO:0005886">
    <property type="term" value="C:plasma membrane"/>
    <property type="evidence" value="ECO:0007669"/>
    <property type="project" value="UniProtKB-SubCell"/>
</dbReference>
<feature type="transmembrane region" description="Helical" evidence="6">
    <location>
        <begin position="244"/>
        <end position="265"/>
    </location>
</feature>
<keyword evidence="5 6" id="KW-0472">Membrane</keyword>
<organism evidence="7 8">
    <name type="scientific">Kosakonia sacchari</name>
    <dbReference type="NCBI Taxonomy" id="1158459"/>
    <lineage>
        <taxon>Bacteria</taxon>
        <taxon>Pseudomonadati</taxon>
        <taxon>Pseudomonadota</taxon>
        <taxon>Gammaproteobacteria</taxon>
        <taxon>Enterobacterales</taxon>
        <taxon>Enterobacteriaceae</taxon>
        <taxon>Kosakonia</taxon>
    </lineage>
</organism>
<dbReference type="RefSeq" id="WP_238593043.1">
    <property type="nucleotide sequence ID" value="NZ_FMUI01000013.1"/>
</dbReference>
<feature type="transmembrane region" description="Helical" evidence="6">
    <location>
        <begin position="300"/>
        <end position="320"/>
    </location>
</feature>
<gene>
    <name evidence="7" type="ORF">SAMN02927897_03699</name>
</gene>
<evidence type="ECO:0000256" key="6">
    <source>
        <dbReference type="RuleBase" id="RU363041"/>
    </source>
</evidence>
<evidence type="ECO:0000256" key="4">
    <source>
        <dbReference type="ARBA" id="ARBA00022989"/>
    </source>
</evidence>
<feature type="transmembrane region" description="Helical" evidence="6">
    <location>
        <begin position="220"/>
        <end position="238"/>
    </location>
</feature>
<evidence type="ECO:0000256" key="3">
    <source>
        <dbReference type="ARBA" id="ARBA00022692"/>
    </source>
</evidence>
<dbReference type="AlphaFoldDB" id="A0A1G4YZJ1"/>
<protein>
    <recommendedName>
        <fullName evidence="6">Probable membrane transporter protein</fullName>
    </recommendedName>
</protein>
<name>A0A1G4YZJ1_9ENTR</name>
<reference evidence="7 8" key="1">
    <citation type="submission" date="2016-10" db="EMBL/GenBank/DDBJ databases">
        <authorList>
            <person name="Varghese N."/>
            <person name="Submissions S."/>
        </authorList>
    </citation>
    <scope>NUCLEOTIDE SEQUENCE [LARGE SCALE GENOMIC DNA]</scope>
    <source>
        <strain evidence="7 8">CGMCC 1.12102</strain>
    </source>
</reference>
<dbReference type="PANTHER" id="PTHR31154:SF4">
    <property type="entry name" value="MEMBRANE TRANSPORTER PROTEIN"/>
    <property type="match status" value="1"/>
</dbReference>
<evidence type="ECO:0000313" key="8">
    <source>
        <dbReference type="Proteomes" id="UP000183569"/>
    </source>
</evidence>
<dbReference type="InterPro" id="IPR002781">
    <property type="entry name" value="TM_pro_TauE-like"/>
</dbReference>
<comment type="subcellular location">
    <subcellularLocation>
        <location evidence="6">Cell inner membrane</location>
        <topology evidence="6">Multi-pass membrane protein</topology>
    </subcellularLocation>
    <subcellularLocation>
        <location evidence="1">Membrane</location>
        <topology evidence="1">Multi-pass membrane protein</topology>
    </subcellularLocation>
</comment>
<sequence length="326" mass="35916">MFLQRPLYKDALHLFRFFCLILWLLLTVYITGFAGIAENYILSFAMMAGAFVGSATPVGGGVVAFPVLTFIKQIPAKEAAVFCLAMQSFGMSASSLAIFTHKLPVDKFLITWCVITSFLGYLLALFYIPNPFSSAGLKVFFSSFWLAFGAAIFLVRRKQTIRRTVALTRVNGWRLLLFIAICFAGGIVTSWIGNGIDVVFFCVLILMFSRTESVATPSAVIVMALISLLATVLNISAGNVNMQTLTYLSATIPVVIIFAPLGILFSVRHGDAFIRKLLLALVIIQYLFTAVAFFRQLDYLLLSMLVIALSFILLFAIGCIDKRKAV</sequence>
<dbReference type="Pfam" id="PF01925">
    <property type="entry name" value="TauE"/>
    <property type="match status" value="1"/>
</dbReference>
<proteinExistence type="inferred from homology"/>
<comment type="caution">
    <text evidence="7">The sequence shown here is derived from an EMBL/GenBank/DDBJ whole genome shotgun (WGS) entry which is preliminary data.</text>
</comment>
<feature type="transmembrane region" description="Helical" evidence="6">
    <location>
        <begin position="135"/>
        <end position="155"/>
    </location>
</feature>
<keyword evidence="4 6" id="KW-1133">Transmembrane helix</keyword>
<evidence type="ECO:0000256" key="1">
    <source>
        <dbReference type="ARBA" id="ARBA00004141"/>
    </source>
</evidence>
<feature type="transmembrane region" description="Helical" evidence="6">
    <location>
        <begin position="109"/>
        <end position="128"/>
    </location>
</feature>
<evidence type="ECO:0000256" key="2">
    <source>
        <dbReference type="ARBA" id="ARBA00009142"/>
    </source>
</evidence>
<keyword evidence="3 6" id="KW-0812">Transmembrane</keyword>
<dbReference type="GeneID" id="23843240"/>
<dbReference type="Proteomes" id="UP000183569">
    <property type="component" value="Unassembled WGS sequence"/>
</dbReference>
<dbReference type="EMBL" id="FMUI01000013">
    <property type="protein sequence ID" value="SCX58859.1"/>
    <property type="molecule type" value="Genomic_DNA"/>
</dbReference>
<dbReference type="PANTHER" id="PTHR31154">
    <property type="entry name" value="MEMBRANE TRANSPORTER PROTEIN"/>
    <property type="match status" value="1"/>
</dbReference>
<keyword evidence="6" id="KW-0997">Cell inner membrane</keyword>
<feature type="transmembrane region" description="Helical" evidence="6">
    <location>
        <begin position="175"/>
        <end position="208"/>
    </location>
</feature>
<feature type="transmembrane region" description="Helical" evidence="6">
    <location>
        <begin position="40"/>
        <end position="68"/>
    </location>
</feature>
<evidence type="ECO:0000256" key="5">
    <source>
        <dbReference type="ARBA" id="ARBA00023136"/>
    </source>
</evidence>
<keyword evidence="6" id="KW-1003">Cell membrane</keyword>
<accession>A0A1G4YZJ1</accession>
<feature type="transmembrane region" description="Helical" evidence="6">
    <location>
        <begin position="277"/>
        <end position="294"/>
    </location>
</feature>